<feature type="signal peptide" evidence="1">
    <location>
        <begin position="1"/>
        <end position="24"/>
    </location>
</feature>
<evidence type="ECO:0000313" key="3">
    <source>
        <dbReference type="Proteomes" id="UP000292886"/>
    </source>
</evidence>
<name>A0A4P6YUI2_9LACO</name>
<proteinExistence type="predicted"/>
<evidence type="ECO:0000313" key="2">
    <source>
        <dbReference type="EMBL" id="QBO36444.1"/>
    </source>
</evidence>
<dbReference type="AlphaFoldDB" id="A0A4P6YUI2"/>
<keyword evidence="1" id="KW-0732">Signal</keyword>
<gene>
    <name evidence="2" type="ORF">EQG49_08165</name>
</gene>
<sequence length="129" mass="14247">MMMKTKKMITKMMLVLAVTIVALAPLQMVASQTNAAAATKTTKIKKAPKKVAKVKNSNHALKIVLKKVNPTKKTGIFYMVNKINKTSYQVEARKSSGGSTKLKGLYRLNTKTMKITQMNLNTGKFVTVK</sequence>
<reference evidence="3" key="1">
    <citation type="submission" date="2019-03" db="EMBL/GenBank/DDBJ databases">
        <title>Weissella sp. 26KH-42 Genome sequencing.</title>
        <authorList>
            <person name="Heo J."/>
            <person name="Kim S.-J."/>
            <person name="Kim J.-S."/>
            <person name="Hong S.-B."/>
            <person name="Kwon S.-W."/>
        </authorList>
    </citation>
    <scope>NUCLEOTIDE SEQUENCE [LARGE SCALE GENOMIC DNA]</scope>
    <source>
        <strain evidence="3">26KH-42</strain>
    </source>
</reference>
<organism evidence="2 3">
    <name type="scientific">Periweissella cryptocerci</name>
    <dbReference type="NCBI Taxonomy" id="2506420"/>
    <lineage>
        <taxon>Bacteria</taxon>
        <taxon>Bacillati</taxon>
        <taxon>Bacillota</taxon>
        <taxon>Bacilli</taxon>
        <taxon>Lactobacillales</taxon>
        <taxon>Lactobacillaceae</taxon>
        <taxon>Periweissella</taxon>
    </lineage>
</organism>
<dbReference type="KEGG" id="wei:EQG49_08165"/>
<dbReference type="RefSeq" id="WP_133363521.1">
    <property type="nucleotide sequence ID" value="NZ_CP037940.1"/>
</dbReference>
<dbReference type="Proteomes" id="UP000292886">
    <property type="component" value="Chromosome"/>
</dbReference>
<evidence type="ECO:0000256" key="1">
    <source>
        <dbReference type="SAM" id="SignalP"/>
    </source>
</evidence>
<accession>A0A4P6YUI2</accession>
<feature type="chain" id="PRO_5039137341" evidence="1">
    <location>
        <begin position="25"/>
        <end position="129"/>
    </location>
</feature>
<protein>
    <submittedName>
        <fullName evidence="2">Uncharacterized protein</fullName>
    </submittedName>
</protein>
<keyword evidence="3" id="KW-1185">Reference proteome</keyword>
<dbReference type="EMBL" id="CP037940">
    <property type="protein sequence ID" value="QBO36444.1"/>
    <property type="molecule type" value="Genomic_DNA"/>
</dbReference>